<evidence type="ECO:0000313" key="2">
    <source>
        <dbReference type="EMBL" id="GGX62444.1"/>
    </source>
</evidence>
<organism evidence="2 3">
    <name type="scientific">Litorimonas cladophorae</name>
    <dbReference type="NCBI Taxonomy" id="1220491"/>
    <lineage>
        <taxon>Bacteria</taxon>
        <taxon>Pseudomonadati</taxon>
        <taxon>Pseudomonadota</taxon>
        <taxon>Alphaproteobacteria</taxon>
        <taxon>Maricaulales</taxon>
        <taxon>Robiginitomaculaceae</taxon>
    </lineage>
</organism>
<protein>
    <submittedName>
        <fullName evidence="2">Uncharacterized protein</fullName>
    </submittedName>
</protein>
<dbReference type="RefSeq" id="WP_189582292.1">
    <property type="nucleotide sequence ID" value="NZ_BMYV01000001.1"/>
</dbReference>
<sequence length="183" mass="19727">MDETPENTVMQDWAEIEALFPTRGALRPSKSWTNGISTRAGVGRLSRMLDNRGAGPLAAKLDQMDDARVKALRTIAAVNLEQAAQGFRVSLVANVTVPVLILTILNQLTEQGIGHFLKSAYGEAALYGLIAGFLTTVLLVGLMIAFTLASLNQARDIRHIIDLQAAERGIYFGLEDAGDMTSV</sequence>
<keyword evidence="1" id="KW-0472">Membrane</keyword>
<name>A0A918NER6_9PROT</name>
<evidence type="ECO:0000256" key="1">
    <source>
        <dbReference type="SAM" id="Phobius"/>
    </source>
</evidence>
<proteinExistence type="predicted"/>
<keyword evidence="1" id="KW-1133">Transmembrane helix</keyword>
<dbReference type="AlphaFoldDB" id="A0A918NER6"/>
<evidence type="ECO:0000313" key="3">
    <source>
        <dbReference type="Proteomes" id="UP000600865"/>
    </source>
</evidence>
<accession>A0A918NER6</accession>
<comment type="caution">
    <text evidence="2">The sequence shown here is derived from an EMBL/GenBank/DDBJ whole genome shotgun (WGS) entry which is preliminary data.</text>
</comment>
<keyword evidence="3" id="KW-1185">Reference proteome</keyword>
<keyword evidence="1" id="KW-0812">Transmembrane</keyword>
<gene>
    <name evidence="2" type="ORF">GCM10011309_10520</name>
</gene>
<reference evidence="2 3" key="1">
    <citation type="journal article" date="2014" name="Int. J. Syst. Evol. Microbiol.">
        <title>Complete genome sequence of Corynebacterium casei LMG S-19264T (=DSM 44701T), isolated from a smear-ripened cheese.</title>
        <authorList>
            <consortium name="US DOE Joint Genome Institute (JGI-PGF)"/>
            <person name="Walter F."/>
            <person name="Albersmeier A."/>
            <person name="Kalinowski J."/>
            <person name="Ruckert C."/>
        </authorList>
    </citation>
    <scope>NUCLEOTIDE SEQUENCE [LARGE SCALE GENOMIC DNA]</scope>
    <source>
        <strain evidence="2 3">KCTC 23968</strain>
    </source>
</reference>
<dbReference type="EMBL" id="BMYV01000001">
    <property type="protein sequence ID" value="GGX62444.1"/>
    <property type="molecule type" value="Genomic_DNA"/>
</dbReference>
<feature type="transmembrane region" description="Helical" evidence="1">
    <location>
        <begin position="125"/>
        <end position="149"/>
    </location>
</feature>
<dbReference type="Proteomes" id="UP000600865">
    <property type="component" value="Unassembled WGS sequence"/>
</dbReference>
<feature type="transmembrane region" description="Helical" evidence="1">
    <location>
        <begin position="87"/>
        <end position="105"/>
    </location>
</feature>